<evidence type="ECO:0000313" key="3">
    <source>
        <dbReference type="Proteomes" id="UP000077069"/>
    </source>
</evidence>
<dbReference type="Proteomes" id="UP000077069">
    <property type="component" value="Unassembled WGS sequence"/>
</dbReference>
<sequence length="205" mass="22393">MDSTSPSDSAATRAPVPPKQPSALLRLPSEIRNRICAHVLDTHSVNDLLFEEAHALASTSRQLRAEFWPYFLARAIFRVDLRNYADLLSIFYPPTSPDVVRAYVGTVGAKWDGARGRSLDLLPLVGVMRASPNLRFTLDAECTWLCSRKALTSFPELRPHQSHLGRCATALFTYAALARGADGGGLVEDELDCGCGTEEGFETGV</sequence>
<evidence type="ECO:0000256" key="1">
    <source>
        <dbReference type="SAM" id="MobiDB-lite"/>
    </source>
</evidence>
<dbReference type="InParanoid" id="A0A177D1G9"/>
<proteinExistence type="predicted"/>
<accession>A0A177D1G9</accession>
<dbReference type="GeneID" id="28768003"/>
<dbReference type="AlphaFoldDB" id="A0A177D1G9"/>
<protein>
    <recommendedName>
        <fullName evidence="4">F-box domain-containing protein</fullName>
    </recommendedName>
</protein>
<dbReference type="EMBL" id="KV441548">
    <property type="protein sequence ID" value="OAG13077.1"/>
    <property type="molecule type" value="Genomic_DNA"/>
</dbReference>
<name>A0A177D1G9_9PLEO</name>
<feature type="region of interest" description="Disordered" evidence="1">
    <location>
        <begin position="1"/>
        <end position="20"/>
    </location>
</feature>
<evidence type="ECO:0008006" key="4">
    <source>
        <dbReference type="Google" id="ProtNLM"/>
    </source>
</evidence>
<feature type="compositionally biased region" description="Polar residues" evidence="1">
    <location>
        <begin position="1"/>
        <end position="10"/>
    </location>
</feature>
<dbReference type="RefSeq" id="XP_018043442.1">
    <property type="nucleotide sequence ID" value="XM_018184517.1"/>
</dbReference>
<dbReference type="OrthoDB" id="3677049at2759"/>
<evidence type="ECO:0000313" key="2">
    <source>
        <dbReference type="EMBL" id="OAG13077.1"/>
    </source>
</evidence>
<organism evidence="2 3">
    <name type="scientific">Paraphaeosphaeria sporulosa</name>
    <dbReference type="NCBI Taxonomy" id="1460663"/>
    <lineage>
        <taxon>Eukaryota</taxon>
        <taxon>Fungi</taxon>
        <taxon>Dikarya</taxon>
        <taxon>Ascomycota</taxon>
        <taxon>Pezizomycotina</taxon>
        <taxon>Dothideomycetes</taxon>
        <taxon>Pleosporomycetidae</taxon>
        <taxon>Pleosporales</taxon>
        <taxon>Massarineae</taxon>
        <taxon>Didymosphaeriaceae</taxon>
        <taxon>Paraphaeosphaeria</taxon>
    </lineage>
</organism>
<reference evidence="2 3" key="1">
    <citation type="submission" date="2016-05" db="EMBL/GenBank/DDBJ databases">
        <title>Comparative analysis of secretome profiles of manganese(II)-oxidizing ascomycete fungi.</title>
        <authorList>
            <consortium name="DOE Joint Genome Institute"/>
            <person name="Zeiner C.A."/>
            <person name="Purvine S.O."/>
            <person name="Zink E.M."/>
            <person name="Wu S."/>
            <person name="Pasa-Tolic L."/>
            <person name="Chaput D.L."/>
            <person name="Haridas S."/>
            <person name="Grigoriev I.V."/>
            <person name="Santelli C.M."/>
            <person name="Hansel C.M."/>
        </authorList>
    </citation>
    <scope>NUCLEOTIDE SEQUENCE [LARGE SCALE GENOMIC DNA]</scope>
    <source>
        <strain evidence="2 3">AP3s5-JAC2a</strain>
    </source>
</reference>
<gene>
    <name evidence="2" type="ORF">CC84DRAFT_1255201</name>
</gene>
<keyword evidence="3" id="KW-1185">Reference proteome</keyword>